<dbReference type="AlphaFoldDB" id="A0A9E8KPB3"/>
<dbReference type="GO" id="GO:0004644">
    <property type="term" value="F:phosphoribosylglycinamide formyltransferase activity"/>
    <property type="evidence" value="ECO:0007669"/>
    <property type="project" value="UniProtKB-UniRule"/>
</dbReference>
<keyword evidence="9" id="KW-1185">Reference proteome</keyword>
<comment type="catalytic activity">
    <reaction evidence="5 6">
        <text>N(1)-(5-phospho-beta-D-ribosyl)glycinamide + (6R)-10-formyltetrahydrofolate = N(2)-formyl-N(1)-(5-phospho-beta-D-ribosyl)glycinamide + (6S)-5,6,7,8-tetrahydrofolate + H(+)</text>
        <dbReference type="Rhea" id="RHEA:15053"/>
        <dbReference type="ChEBI" id="CHEBI:15378"/>
        <dbReference type="ChEBI" id="CHEBI:57453"/>
        <dbReference type="ChEBI" id="CHEBI:143788"/>
        <dbReference type="ChEBI" id="CHEBI:147286"/>
        <dbReference type="ChEBI" id="CHEBI:195366"/>
        <dbReference type="EC" id="2.1.2.2"/>
    </reaction>
</comment>
<dbReference type="EC" id="2.1.2.2" evidence="6"/>
<accession>A0A9E8KPB3</accession>
<dbReference type="PANTHER" id="PTHR43369:SF2">
    <property type="entry name" value="PHOSPHORIBOSYLGLYCINAMIDE FORMYLTRANSFERASE"/>
    <property type="match status" value="1"/>
</dbReference>
<evidence type="ECO:0000256" key="4">
    <source>
        <dbReference type="ARBA" id="ARBA00038440"/>
    </source>
</evidence>
<dbReference type="InterPro" id="IPR002376">
    <property type="entry name" value="Formyl_transf_N"/>
</dbReference>
<dbReference type="PANTHER" id="PTHR43369">
    <property type="entry name" value="PHOSPHORIBOSYLGLYCINAMIDE FORMYLTRANSFERASE"/>
    <property type="match status" value="1"/>
</dbReference>
<feature type="active site" description="Proton donor" evidence="6">
    <location>
        <position position="113"/>
    </location>
</feature>
<dbReference type="InterPro" id="IPR036477">
    <property type="entry name" value="Formyl_transf_N_sf"/>
</dbReference>
<evidence type="ECO:0000256" key="1">
    <source>
        <dbReference type="ARBA" id="ARBA00005054"/>
    </source>
</evidence>
<evidence type="ECO:0000256" key="3">
    <source>
        <dbReference type="ARBA" id="ARBA00022755"/>
    </source>
</evidence>
<dbReference type="InterPro" id="IPR001555">
    <property type="entry name" value="GART_AS"/>
</dbReference>
<keyword evidence="2 6" id="KW-0808">Transferase</keyword>
<evidence type="ECO:0000313" key="8">
    <source>
        <dbReference type="EMBL" id="UZW73297.1"/>
    </source>
</evidence>
<sequence length="221" mass="24214">MSQPEISIVVLISGSGSNLQAIIDATQSGSIPARIDAVICNKEDAFGLTRAANAGLVTKVISHKDYDSREHFDQALQEIIDQFSPDLLVLAGFMRILTPEFVKHYSGRMLNIHPSLLPKYRGLNTHQRAIDAGEAEHGVTVHFVTEELDGGPNVLQARVPISEGETAESLAGKVLVQEHQIYPRAIKWFAQGRLKMEANQAIFDHKTLPESGEQHQDGANS</sequence>
<dbReference type="InterPro" id="IPR004607">
    <property type="entry name" value="GART"/>
</dbReference>
<dbReference type="SUPFAM" id="SSF53328">
    <property type="entry name" value="Formyltransferase"/>
    <property type="match status" value="1"/>
</dbReference>
<comment type="function">
    <text evidence="6">Catalyzes the transfer of a formyl group from 10-formyltetrahydrofolate to 5-phospho-ribosyl-glycinamide (GAR), producing 5-phospho-ribosyl-N-formylglycinamide (FGAR) and tetrahydrofolate.</text>
</comment>
<keyword evidence="3 6" id="KW-0658">Purine biosynthesis</keyword>
<dbReference type="PROSITE" id="PS00373">
    <property type="entry name" value="GART"/>
    <property type="match status" value="1"/>
</dbReference>
<feature type="binding site" evidence="6">
    <location>
        <position position="111"/>
    </location>
    <ligand>
        <name>(6R)-10-formyltetrahydrofolate</name>
        <dbReference type="ChEBI" id="CHEBI:195366"/>
    </ligand>
</feature>
<dbReference type="RefSeq" id="WP_251809439.1">
    <property type="nucleotide sequence ID" value="NZ_CP101527.1"/>
</dbReference>
<name>A0A9E8KPB3_9ALTE</name>
<evidence type="ECO:0000313" key="9">
    <source>
        <dbReference type="Proteomes" id="UP001164472"/>
    </source>
</evidence>
<proteinExistence type="inferred from homology"/>
<comment type="similarity">
    <text evidence="4 6">Belongs to the GART family.</text>
</comment>
<dbReference type="CDD" id="cd08645">
    <property type="entry name" value="FMT_core_GART"/>
    <property type="match status" value="1"/>
</dbReference>
<organism evidence="8 9">
    <name type="scientific">Alkalimarinus sediminis</name>
    <dbReference type="NCBI Taxonomy" id="1632866"/>
    <lineage>
        <taxon>Bacteria</taxon>
        <taxon>Pseudomonadati</taxon>
        <taxon>Pseudomonadota</taxon>
        <taxon>Gammaproteobacteria</taxon>
        <taxon>Alteromonadales</taxon>
        <taxon>Alteromonadaceae</taxon>
        <taxon>Alkalimarinus</taxon>
    </lineage>
</organism>
<dbReference type="GO" id="GO:0005829">
    <property type="term" value="C:cytosol"/>
    <property type="evidence" value="ECO:0007669"/>
    <property type="project" value="TreeGrafter"/>
</dbReference>
<evidence type="ECO:0000259" key="7">
    <source>
        <dbReference type="Pfam" id="PF00551"/>
    </source>
</evidence>
<evidence type="ECO:0000256" key="6">
    <source>
        <dbReference type="HAMAP-Rule" id="MF_01930"/>
    </source>
</evidence>
<dbReference type="EMBL" id="CP101527">
    <property type="protein sequence ID" value="UZW73297.1"/>
    <property type="molecule type" value="Genomic_DNA"/>
</dbReference>
<feature type="binding site" evidence="6">
    <location>
        <begin position="94"/>
        <end position="97"/>
    </location>
    <ligand>
        <name>(6R)-10-formyltetrahydrofolate</name>
        <dbReference type="ChEBI" id="CHEBI:195366"/>
    </ligand>
</feature>
<dbReference type="NCBIfam" id="TIGR00639">
    <property type="entry name" value="PurN"/>
    <property type="match status" value="1"/>
</dbReference>
<evidence type="ECO:0000256" key="5">
    <source>
        <dbReference type="ARBA" id="ARBA00047664"/>
    </source>
</evidence>
<feature type="domain" description="Formyl transferase N-terminal" evidence="7">
    <location>
        <begin position="8"/>
        <end position="186"/>
    </location>
</feature>
<feature type="binding site" evidence="6">
    <location>
        <begin position="16"/>
        <end position="18"/>
    </location>
    <ligand>
        <name>N(1)-(5-phospho-beta-D-ribosyl)glycinamide</name>
        <dbReference type="ChEBI" id="CHEBI:143788"/>
    </ligand>
</feature>
<feature type="site" description="Raises pKa of active site His" evidence="6">
    <location>
        <position position="149"/>
    </location>
</feature>
<comment type="pathway">
    <text evidence="1 6">Purine metabolism; IMP biosynthesis via de novo pathway; N(2)-formyl-N(1)-(5-phospho-D-ribosyl)glycinamide from N(1)-(5-phospho-D-ribosyl)glycinamide (10-formyl THF route): step 1/1.</text>
</comment>
<dbReference type="Gene3D" id="3.40.50.170">
    <property type="entry name" value="Formyl transferase, N-terminal domain"/>
    <property type="match status" value="1"/>
</dbReference>
<dbReference type="KEGG" id="asem:NNL22_09545"/>
<dbReference type="HAMAP" id="MF_01930">
    <property type="entry name" value="PurN"/>
    <property type="match status" value="1"/>
</dbReference>
<gene>
    <name evidence="6 8" type="primary">purN</name>
    <name evidence="8" type="ORF">NNL22_09545</name>
</gene>
<reference evidence="8" key="1">
    <citation type="submission" date="2022-07" db="EMBL/GenBank/DDBJ databases">
        <title>Alkalimarinus sp. nov., isolated from gut of a Alitta virens.</title>
        <authorList>
            <person name="Yang A.I."/>
            <person name="Shin N.-R."/>
        </authorList>
    </citation>
    <scope>NUCLEOTIDE SEQUENCE</scope>
    <source>
        <strain evidence="8">FA028</strain>
    </source>
</reference>
<dbReference type="Pfam" id="PF00551">
    <property type="entry name" value="Formyl_trans_N"/>
    <property type="match status" value="1"/>
</dbReference>
<feature type="binding site" evidence="6">
    <location>
        <position position="69"/>
    </location>
    <ligand>
        <name>(6R)-10-formyltetrahydrofolate</name>
        <dbReference type="ChEBI" id="CHEBI:195366"/>
    </ligand>
</feature>
<dbReference type="GO" id="GO:0006189">
    <property type="term" value="P:'de novo' IMP biosynthetic process"/>
    <property type="evidence" value="ECO:0007669"/>
    <property type="project" value="UniProtKB-UniRule"/>
</dbReference>
<dbReference type="Proteomes" id="UP001164472">
    <property type="component" value="Chromosome"/>
</dbReference>
<evidence type="ECO:0000256" key="2">
    <source>
        <dbReference type="ARBA" id="ARBA00022679"/>
    </source>
</evidence>
<protein>
    <recommendedName>
        <fullName evidence="6">Phosphoribosylglycinamide formyltransferase</fullName>
        <ecNumber evidence="6">2.1.2.2</ecNumber>
    </recommendedName>
    <alternativeName>
        <fullName evidence="6">5'-phosphoribosylglycinamide transformylase</fullName>
    </alternativeName>
    <alternativeName>
        <fullName evidence="6">GAR transformylase</fullName>
        <shortName evidence="6">GART</shortName>
    </alternativeName>
</protein>